<reference evidence="3 4" key="1">
    <citation type="submission" date="2018-02" db="EMBL/GenBank/DDBJ databases">
        <title>Subsurface microbial communities from deep shales in Ohio and West Virginia, USA.</title>
        <authorList>
            <person name="Wrighton K."/>
        </authorList>
    </citation>
    <scope>NUCLEOTIDE SEQUENCE [LARGE SCALE GENOMIC DNA]</scope>
    <source>
        <strain evidence="3 4">OWC-DMM</strain>
    </source>
</reference>
<gene>
    <name evidence="3" type="ORF">B0F87_104334</name>
</gene>
<sequence length="97" mass="10477">MNMKSILTYLAVLTLSFNVFAVEVQEEPKMTTPGKIALNQESSPVAPLAAHIVNSHTIPQASGEKPSEFITALSVYLIIIVVYSIYGIKANSKNIGN</sequence>
<dbReference type="EMBL" id="PTIZ01000004">
    <property type="protein sequence ID" value="PPK76242.1"/>
    <property type="molecule type" value="Genomic_DNA"/>
</dbReference>
<keyword evidence="1" id="KW-0472">Membrane</keyword>
<protein>
    <submittedName>
        <fullName evidence="3">Uncharacterized protein</fullName>
    </submittedName>
</protein>
<keyword evidence="1" id="KW-0812">Transmembrane</keyword>
<evidence type="ECO:0000313" key="3">
    <source>
        <dbReference type="EMBL" id="PPK76242.1"/>
    </source>
</evidence>
<evidence type="ECO:0000313" key="4">
    <source>
        <dbReference type="Proteomes" id="UP000240010"/>
    </source>
</evidence>
<feature type="transmembrane region" description="Helical" evidence="1">
    <location>
        <begin position="69"/>
        <end position="88"/>
    </location>
</feature>
<dbReference type="AlphaFoldDB" id="A0A2S6HFK1"/>
<evidence type="ECO:0000256" key="1">
    <source>
        <dbReference type="SAM" id="Phobius"/>
    </source>
</evidence>
<name>A0A2S6HFK1_9GAMM</name>
<comment type="caution">
    <text evidence="3">The sequence shown here is derived from an EMBL/GenBank/DDBJ whole genome shotgun (WGS) entry which is preliminary data.</text>
</comment>
<keyword evidence="1" id="KW-1133">Transmembrane helix</keyword>
<keyword evidence="2" id="KW-0732">Signal</keyword>
<accession>A0A2S6HFK1</accession>
<proteinExistence type="predicted"/>
<evidence type="ECO:0000256" key="2">
    <source>
        <dbReference type="SAM" id="SignalP"/>
    </source>
</evidence>
<dbReference type="Proteomes" id="UP000240010">
    <property type="component" value="Unassembled WGS sequence"/>
</dbReference>
<organism evidence="3 4">
    <name type="scientific">Methylobacter tundripaludum</name>
    <dbReference type="NCBI Taxonomy" id="173365"/>
    <lineage>
        <taxon>Bacteria</taxon>
        <taxon>Pseudomonadati</taxon>
        <taxon>Pseudomonadota</taxon>
        <taxon>Gammaproteobacteria</taxon>
        <taxon>Methylococcales</taxon>
        <taxon>Methylococcaceae</taxon>
        <taxon>Methylobacter</taxon>
    </lineage>
</organism>
<feature type="chain" id="PRO_5015509387" evidence="2">
    <location>
        <begin position="22"/>
        <end position="97"/>
    </location>
</feature>
<feature type="signal peptide" evidence="2">
    <location>
        <begin position="1"/>
        <end position="21"/>
    </location>
</feature>